<keyword evidence="19" id="KW-1185">Reference proteome</keyword>
<keyword evidence="12 15" id="KW-1133">Transmembrane helix</keyword>
<comment type="function">
    <text evidence="15">Member of a two-component regulatory system.</text>
</comment>
<protein>
    <recommendedName>
        <fullName evidence="15">Sensor protein</fullName>
        <ecNumber evidence="15">2.7.13.3</ecNumber>
    </recommendedName>
</protein>
<dbReference type="Proteomes" id="UP000553706">
    <property type="component" value="Unassembled WGS sequence"/>
</dbReference>
<keyword evidence="4 15" id="KW-1003">Cell membrane</keyword>
<dbReference type="SUPFAM" id="SSF55874">
    <property type="entry name" value="ATPase domain of HSP90 chaperone/DNA topoisomerase II/histidine kinase"/>
    <property type="match status" value="1"/>
</dbReference>
<dbReference type="InterPro" id="IPR004358">
    <property type="entry name" value="Sig_transdc_His_kin-like_C"/>
</dbReference>
<keyword evidence="5 15" id="KW-0997">Cell inner membrane</keyword>
<dbReference type="CDD" id="cd00082">
    <property type="entry name" value="HisKA"/>
    <property type="match status" value="1"/>
</dbReference>
<feature type="transmembrane region" description="Helical" evidence="15">
    <location>
        <begin position="16"/>
        <end position="36"/>
    </location>
</feature>
<dbReference type="InterPro" id="IPR003661">
    <property type="entry name" value="HisK_dim/P_dom"/>
</dbReference>
<evidence type="ECO:0000256" key="8">
    <source>
        <dbReference type="ARBA" id="ARBA00022692"/>
    </source>
</evidence>
<dbReference type="InterPro" id="IPR036097">
    <property type="entry name" value="HisK_dim/P_sf"/>
</dbReference>
<feature type="domain" description="Histidine kinase" evidence="16">
    <location>
        <begin position="251"/>
        <end position="467"/>
    </location>
</feature>
<feature type="transmembrane region" description="Helical" evidence="15">
    <location>
        <begin position="168"/>
        <end position="188"/>
    </location>
</feature>
<dbReference type="EC" id="2.7.13.3" evidence="15"/>
<dbReference type="InterPro" id="IPR003594">
    <property type="entry name" value="HATPase_dom"/>
</dbReference>
<keyword evidence="9 15" id="KW-0547">Nucleotide-binding</keyword>
<evidence type="ECO:0000256" key="14">
    <source>
        <dbReference type="ARBA" id="ARBA00023136"/>
    </source>
</evidence>
<keyword evidence="14 15" id="KW-0472">Membrane</keyword>
<comment type="catalytic activity">
    <reaction evidence="1 15">
        <text>ATP + protein L-histidine = ADP + protein N-phospho-L-histidine.</text>
        <dbReference type="EC" id="2.7.13.3"/>
    </reaction>
</comment>
<dbReference type="InterPro" id="IPR003660">
    <property type="entry name" value="HAMP_dom"/>
</dbReference>
<dbReference type="SMART" id="SM00304">
    <property type="entry name" value="HAMP"/>
    <property type="match status" value="1"/>
</dbReference>
<dbReference type="GO" id="GO:0005886">
    <property type="term" value="C:plasma membrane"/>
    <property type="evidence" value="ECO:0007669"/>
    <property type="project" value="UniProtKB-SubCell"/>
</dbReference>
<dbReference type="GO" id="GO:0000155">
    <property type="term" value="F:phosphorelay sensor kinase activity"/>
    <property type="evidence" value="ECO:0007669"/>
    <property type="project" value="InterPro"/>
</dbReference>
<evidence type="ECO:0000313" key="18">
    <source>
        <dbReference type="EMBL" id="MBB5374423.1"/>
    </source>
</evidence>
<dbReference type="PANTHER" id="PTHR45436:SF15">
    <property type="entry name" value="SENSOR HISTIDINE KINASE CUSS"/>
    <property type="match status" value="1"/>
</dbReference>
<proteinExistence type="predicted"/>
<dbReference type="EMBL" id="JACHFJ010000017">
    <property type="protein sequence ID" value="MBB5374423.1"/>
    <property type="molecule type" value="Genomic_DNA"/>
</dbReference>
<evidence type="ECO:0000256" key="10">
    <source>
        <dbReference type="ARBA" id="ARBA00022777"/>
    </source>
</evidence>
<feature type="domain" description="HAMP" evidence="17">
    <location>
        <begin position="189"/>
        <end position="243"/>
    </location>
</feature>
<evidence type="ECO:0000256" key="6">
    <source>
        <dbReference type="ARBA" id="ARBA00022553"/>
    </source>
</evidence>
<dbReference type="SUPFAM" id="SSF47384">
    <property type="entry name" value="Homodimeric domain of signal transducing histidine kinase"/>
    <property type="match status" value="1"/>
</dbReference>
<dbReference type="NCBIfam" id="TIGR01386">
    <property type="entry name" value="cztS_silS_copS"/>
    <property type="match status" value="1"/>
</dbReference>
<dbReference type="PANTHER" id="PTHR45436">
    <property type="entry name" value="SENSOR HISTIDINE KINASE YKOH"/>
    <property type="match status" value="1"/>
</dbReference>
<dbReference type="InterPro" id="IPR036890">
    <property type="entry name" value="HATPase_C_sf"/>
</dbReference>
<evidence type="ECO:0000256" key="3">
    <source>
        <dbReference type="ARBA" id="ARBA00004533"/>
    </source>
</evidence>
<evidence type="ECO:0000256" key="15">
    <source>
        <dbReference type="RuleBase" id="RU364088"/>
    </source>
</evidence>
<dbReference type="Gene3D" id="3.30.565.10">
    <property type="entry name" value="Histidine kinase-like ATPase, C-terminal domain"/>
    <property type="match status" value="1"/>
</dbReference>
<evidence type="ECO:0000259" key="17">
    <source>
        <dbReference type="PROSITE" id="PS50885"/>
    </source>
</evidence>
<sequence>MRLPTLRTASISGRLALLYTLGALLAVGLFALLANWKLDANFAIAHRDFLQAKAAEFQDDLNEGAGAPNMLISEILKETDGARLRAYEARVLVAGKLAGETPGMATMLPARLFPATRDVQSLTLTPYQTGSSSWLLTCLPLQGPQDVVLQIGLDITRDEALLTDFHRALAVFFLLMVPLLLGAGRLAAAHALEPVTRIAKVAQSITPAQLSRRIPLDPPWPWELTGLVKVFNQMLDNLESSFERLSRFSADIAHELRTPLSILNGSLEVCLIRPRDEAEYRAAIASALEDGQRLTALIENLLFLARVENPSHALRHERCEAAEVCAWVVAQYQAQSRPKELHLRIEGAATLYADTLLLRQAVGNVLANAVRYAPPGSEILLTVSGGPARGVKITVSDQGPGVVPEHLPRLFERFYQTDPARGHQATQGSGLGLSIVRSIMELHGGWAEIESAPGQGTQVTLHFPSMEA</sequence>
<name>A0A840VEV3_9PROT</name>
<keyword evidence="6" id="KW-0597">Phosphoprotein</keyword>
<evidence type="ECO:0000259" key="16">
    <source>
        <dbReference type="PROSITE" id="PS50109"/>
    </source>
</evidence>
<keyword evidence="7 15" id="KW-0808">Transferase</keyword>
<dbReference type="SMART" id="SM00387">
    <property type="entry name" value="HATPase_c"/>
    <property type="match status" value="1"/>
</dbReference>
<comment type="subcellular location">
    <subcellularLocation>
        <location evidence="3 15">Cell inner membrane</location>
    </subcellularLocation>
    <subcellularLocation>
        <location evidence="2">Membrane</location>
        <topology evidence="2">Multi-pass membrane protein</topology>
    </subcellularLocation>
</comment>
<evidence type="ECO:0000256" key="9">
    <source>
        <dbReference type="ARBA" id="ARBA00022741"/>
    </source>
</evidence>
<dbReference type="Pfam" id="PF00512">
    <property type="entry name" value="HisKA"/>
    <property type="match status" value="1"/>
</dbReference>
<evidence type="ECO:0000256" key="1">
    <source>
        <dbReference type="ARBA" id="ARBA00000085"/>
    </source>
</evidence>
<dbReference type="CDD" id="cd00075">
    <property type="entry name" value="HATPase"/>
    <property type="match status" value="1"/>
</dbReference>
<dbReference type="PRINTS" id="PR00344">
    <property type="entry name" value="BCTRLSENSOR"/>
</dbReference>
<evidence type="ECO:0000256" key="5">
    <source>
        <dbReference type="ARBA" id="ARBA00022519"/>
    </source>
</evidence>
<evidence type="ECO:0000256" key="4">
    <source>
        <dbReference type="ARBA" id="ARBA00022475"/>
    </source>
</evidence>
<dbReference type="InterPro" id="IPR050428">
    <property type="entry name" value="TCS_sensor_his_kinase"/>
</dbReference>
<dbReference type="Pfam" id="PF02518">
    <property type="entry name" value="HATPase_c"/>
    <property type="match status" value="1"/>
</dbReference>
<comment type="caution">
    <text evidence="18">The sequence shown here is derived from an EMBL/GenBank/DDBJ whole genome shotgun (WGS) entry which is preliminary data.</text>
</comment>
<keyword evidence="13 15" id="KW-0902">Two-component regulatory system</keyword>
<dbReference type="GO" id="GO:0005524">
    <property type="term" value="F:ATP binding"/>
    <property type="evidence" value="ECO:0007669"/>
    <property type="project" value="UniProtKB-KW"/>
</dbReference>
<dbReference type="PROSITE" id="PS50109">
    <property type="entry name" value="HIS_KIN"/>
    <property type="match status" value="1"/>
</dbReference>
<dbReference type="InterPro" id="IPR005467">
    <property type="entry name" value="His_kinase_dom"/>
</dbReference>
<keyword evidence="11 15" id="KW-0067">ATP-binding</keyword>
<evidence type="ECO:0000313" key="19">
    <source>
        <dbReference type="Proteomes" id="UP000553706"/>
    </source>
</evidence>
<evidence type="ECO:0000256" key="11">
    <source>
        <dbReference type="ARBA" id="ARBA00022840"/>
    </source>
</evidence>
<evidence type="ECO:0000256" key="7">
    <source>
        <dbReference type="ARBA" id="ARBA00022679"/>
    </source>
</evidence>
<dbReference type="InterPro" id="IPR006290">
    <property type="entry name" value="CztS_silS_copS"/>
</dbReference>
<dbReference type="PROSITE" id="PS50885">
    <property type="entry name" value="HAMP"/>
    <property type="match status" value="1"/>
</dbReference>
<dbReference type="Gene3D" id="1.10.287.130">
    <property type="match status" value="1"/>
</dbReference>
<organism evidence="18 19">
    <name type="scientific">Acidocella aromatica</name>
    <dbReference type="NCBI Taxonomy" id="1303579"/>
    <lineage>
        <taxon>Bacteria</taxon>
        <taxon>Pseudomonadati</taxon>
        <taxon>Pseudomonadota</taxon>
        <taxon>Alphaproteobacteria</taxon>
        <taxon>Acetobacterales</taxon>
        <taxon>Acidocellaceae</taxon>
        <taxon>Acidocella</taxon>
    </lineage>
</organism>
<evidence type="ECO:0000256" key="13">
    <source>
        <dbReference type="ARBA" id="ARBA00023012"/>
    </source>
</evidence>
<accession>A0A840VEV3</accession>
<dbReference type="AlphaFoldDB" id="A0A840VEV3"/>
<dbReference type="RefSeq" id="WP_183267441.1">
    <property type="nucleotide sequence ID" value="NZ_JACHFJ010000017.1"/>
</dbReference>
<reference evidence="18 19" key="1">
    <citation type="submission" date="2020-08" db="EMBL/GenBank/DDBJ databases">
        <title>Genomic Encyclopedia of Type Strains, Phase IV (KMG-IV): sequencing the most valuable type-strain genomes for metagenomic binning, comparative biology and taxonomic classification.</title>
        <authorList>
            <person name="Goeker M."/>
        </authorList>
    </citation>
    <scope>NUCLEOTIDE SEQUENCE [LARGE SCALE GENOMIC DNA]</scope>
    <source>
        <strain evidence="18 19">DSM 27026</strain>
    </source>
</reference>
<keyword evidence="10 15" id="KW-0418">Kinase</keyword>
<dbReference type="SMART" id="SM00388">
    <property type="entry name" value="HisKA"/>
    <property type="match status" value="1"/>
</dbReference>
<evidence type="ECO:0000256" key="12">
    <source>
        <dbReference type="ARBA" id="ARBA00022989"/>
    </source>
</evidence>
<gene>
    <name evidence="18" type="ORF">HNP71_002697</name>
</gene>
<keyword evidence="8 15" id="KW-0812">Transmembrane</keyword>
<evidence type="ECO:0000256" key="2">
    <source>
        <dbReference type="ARBA" id="ARBA00004141"/>
    </source>
</evidence>